<dbReference type="STRING" id="880071.Fleli_0316"/>
<gene>
    <name evidence="3" type="ordered locus">Fleli_0316</name>
</gene>
<evidence type="ECO:0000259" key="2">
    <source>
        <dbReference type="SMART" id="SM00563"/>
    </source>
</evidence>
<sequence length="439" mass="50701">MKNQNLSKNINTIPVDVSINDMLTKNEILAQKLENYKQLIKANGIKINAPFDPRYSASLIKRILEPLSLYYFRAEFIGFEGEDYPERKNDAPLIFASNHSGMAFPWDAIIFSSMLLKLHNYDLTKATRPLTAPMLSQSNLMSPFAIEGFWKRAGGVDATSLNFETMMEEGKFNVLIYPEGVGGIGKGFDKKYELQRLSTSTLRMSLKYKADIIPFATVNAEYINPFSYSIEILDNLVQKLGIPFLPIGFMTVLIPLQPWMFYFALPAKLIFVRGRRIKPYKILGKPVEDATEEEIFALRDGIHALMQRELHEAVEKYGESPYNWKEFFLTALWKWKKLPEYLPFAWAFRFIDHEKQFQKRLFELNNFSNIAPSLEQKVVQAQQIAQTTESETQAEEDKDVLNMVKETVDLVIDNPEVLLMYVPVVGWLPTIWKEVKKQF</sequence>
<dbReference type="SUPFAM" id="SSF69593">
    <property type="entry name" value="Glycerol-3-phosphate (1)-acyltransferase"/>
    <property type="match status" value="1"/>
</dbReference>
<dbReference type="Proteomes" id="UP000006054">
    <property type="component" value="Chromosome"/>
</dbReference>
<protein>
    <recommendedName>
        <fullName evidence="2">Phospholipid/glycerol acyltransferase domain-containing protein</fullName>
    </recommendedName>
</protein>
<reference evidence="4" key="1">
    <citation type="submission" date="2012-06" db="EMBL/GenBank/DDBJ databases">
        <title>The complete genome of Flexibacter litoralis DSM 6794.</title>
        <authorList>
            <person name="Lucas S."/>
            <person name="Copeland A."/>
            <person name="Lapidus A."/>
            <person name="Glavina del Rio T."/>
            <person name="Dalin E."/>
            <person name="Tice H."/>
            <person name="Bruce D."/>
            <person name="Goodwin L."/>
            <person name="Pitluck S."/>
            <person name="Peters L."/>
            <person name="Ovchinnikova G."/>
            <person name="Lu M."/>
            <person name="Kyrpides N."/>
            <person name="Mavromatis K."/>
            <person name="Ivanova N."/>
            <person name="Brettin T."/>
            <person name="Detter J.C."/>
            <person name="Han C."/>
            <person name="Larimer F."/>
            <person name="Land M."/>
            <person name="Hauser L."/>
            <person name="Markowitz V."/>
            <person name="Cheng J.-F."/>
            <person name="Hugenholtz P."/>
            <person name="Woyke T."/>
            <person name="Wu D."/>
            <person name="Spring S."/>
            <person name="Lang E."/>
            <person name="Kopitz M."/>
            <person name="Brambilla E."/>
            <person name="Klenk H.-P."/>
            <person name="Eisen J.A."/>
        </authorList>
    </citation>
    <scope>NUCLEOTIDE SEQUENCE [LARGE SCALE GENOMIC DNA]</scope>
    <source>
        <strain evidence="4">ATCC 23117 / DSM 6794 / NBRC 15988 / NCIMB 1366 / Sio-4</strain>
    </source>
</reference>
<organism evidence="3 4">
    <name type="scientific">Bernardetia litoralis (strain ATCC 23117 / DSM 6794 / NBRC 15988 / NCIMB 1366 / Fx l1 / Sio-4)</name>
    <name type="common">Flexibacter litoralis</name>
    <dbReference type="NCBI Taxonomy" id="880071"/>
    <lineage>
        <taxon>Bacteria</taxon>
        <taxon>Pseudomonadati</taxon>
        <taxon>Bacteroidota</taxon>
        <taxon>Cytophagia</taxon>
        <taxon>Cytophagales</taxon>
        <taxon>Bernardetiaceae</taxon>
        <taxon>Bernardetia</taxon>
    </lineage>
</organism>
<keyword evidence="1" id="KW-1133">Transmembrane helix</keyword>
<dbReference type="SMART" id="SM00563">
    <property type="entry name" value="PlsC"/>
    <property type="match status" value="1"/>
</dbReference>
<dbReference type="KEGG" id="fli:Fleli_0316"/>
<dbReference type="HOGENOM" id="CLU_713238_0_0_10"/>
<dbReference type="eggNOG" id="COG0204">
    <property type="taxonomic scope" value="Bacteria"/>
</dbReference>
<keyword evidence="1" id="KW-0472">Membrane</keyword>
<name>I4AFR8_BERLS</name>
<evidence type="ECO:0000313" key="4">
    <source>
        <dbReference type="Proteomes" id="UP000006054"/>
    </source>
</evidence>
<dbReference type="InterPro" id="IPR002123">
    <property type="entry name" value="Plipid/glycerol_acylTrfase"/>
</dbReference>
<dbReference type="OrthoDB" id="863974at2"/>
<dbReference type="GO" id="GO:0016746">
    <property type="term" value="F:acyltransferase activity"/>
    <property type="evidence" value="ECO:0007669"/>
    <property type="project" value="InterPro"/>
</dbReference>
<proteinExistence type="predicted"/>
<keyword evidence="4" id="KW-1185">Reference proteome</keyword>
<feature type="transmembrane region" description="Helical" evidence="1">
    <location>
        <begin position="244"/>
        <end position="265"/>
    </location>
</feature>
<dbReference type="EMBL" id="CP003345">
    <property type="protein sequence ID" value="AFM02803.1"/>
    <property type="molecule type" value="Genomic_DNA"/>
</dbReference>
<accession>I4AFR8</accession>
<dbReference type="AlphaFoldDB" id="I4AFR8"/>
<dbReference type="RefSeq" id="WP_014796266.1">
    <property type="nucleotide sequence ID" value="NC_018018.1"/>
</dbReference>
<evidence type="ECO:0000256" key="1">
    <source>
        <dbReference type="SAM" id="Phobius"/>
    </source>
</evidence>
<feature type="domain" description="Phospholipid/glycerol acyltransferase" evidence="2">
    <location>
        <begin position="93"/>
        <end position="220"/>
    </location>
</feature>
<keyword evidence="1" id="KW-0812">Transmembrane</keyword>
<evidence type="ECO:0000313" key="3">
    <source>
        <dbReference type="EMBL" id="AFM02803.1"/>
    </source>
</evidence>